<reference evidence="1 2" key="1">
    <citation type="submission" date="2020-08" db="EMBL/GenBank/DDBJ databases">
        <authorList>
            <person name="Newling K."/>
            <person name="Davey J."/>
            <person name="Forrester S."/>
        </authorList>
    </citation>
    <scope>NUCLEOTIDE SEQUENCE [LARGE SCALE GENOMIC DNA]</scope>
    <source>
        <strain evidence="2">Crithidia deanei Carvalho (ATCC PRA-265)</strain>
    </source>
</reference>
<name>A0A7G2C4U3_9TRYP</name>
<dbReference type="SUPFAM" id="SSF48371">
    <property type="entry name" value="ARM repeat"/>
    <property type="match status" value="1"/>
</dbReference>
<dbReference type="OrthoDB" id="268671at2759"/>
<keyword evidence="2" id="KW-1185">Reference proteome</keyword>
<evidence type="ECO:0000313" key="2">
    <source>
        <dbReference type="Proteomes" id="UP000515908"/>
    </source>
</evidence>
<gene>
    <name evidence="1" type="ORF">ADEAN_000160800</name>
</gene>
<dbReference type="VEuPathDB" id="TriTrypDB:ADEAN_000160800"/>
<proteinExistence type="predicted"/>
<accession>A0A7G2C4U3</accession>
<evidence type="ECO:0000313" key="1">
    <source>
        <dbReference type="EMBL" id="CAD2214164.1"/>
    </source>
</evidence>
<sequence length="331" mass="37577">MDLTLDPPNLKEEDFLKAGGRELLDFSIEDFTGTGSRKMRKHIFFQPNVFLQLVNMLAPYPSLTEYFVNEKDGINLVLQAYRHSTDEYSRVMATRALTLFAFTQKKDGNVERRILQADGMKTLIEAYKLSTGDPTDTRFCTLLLSSLLRHYPKEAGKEFLEAEGIEATIGNMNIARYKGIPQHLRVLRDAQKLPKQAYGNTAVNTRIEDAEFLGVALGVIEAFPEYYEATTDILKLINEVVPKEAKPLELLEYRAMPILAKYYVKWAEDITFQTEGTRTLVVNLFKQILNDRTCQRCLDPKVASYELQECVKTAKAAIEAEKNNKVTAVVA</sequence>
<dbReference type="AlphaFoldDB" id="A0A7G2C4U3"/>
<dbReference type="EMBL" id="LR877147">
    <property type="protein sequence ID" value="CAD2214164.1"/>
    <property type="molecule type" value="Genomic_DNA"/>
</dbReference>
<dbReference type="InterPro" id="IPR016024">
    <property type="entry name" value="ARM-type_fold"/>
</dbReference>
<protein>
    <submittedName>
        <fullName evidence="1">Uncharacterized protein</fullName>
    </submittedName>
</protein>
<organism evidence="1 2">
    <name type="scientific">Angomonas deanei</name>
    <dbReference type="NCBI Taxonomy" id="59799"/>
    <lineage>
        <taxon>Eukaryota</taxon>
        <taxon>Discoba</taxon>
        <taxon>Euglenozoa</taxon>
        <taxon>Kinetoplastea</taxon>
        <taxon>Metakinetoplastina</taxon>
        <taxon>Trypanosomatida</taxon>
        <taxon>Trypanosomatidae</taxon>
        <taxon>Strigomonadinae</taxon>
        <taxon>Angomonas</taxon>
    </lineage>
</organism>
<dbReference type="Proteomes" id="UP000515908">
    <property type="component" value="Chromosome 03"/>
</dbReference>